<reference evidence="1 2" key="1">
    <citation type="submission" date="2021-07" db="EMBL/GenBank/DDBJ databases">
        <title>Actinomadura sp. PM05-2 isolated from lichen.</title>
        <authorList>
            <person name="Somphong A."/>
            <person name="Phongsopitanun W."/>
            <person name="Tanasupawat S."/>
            <person name="Peongsungnone V."/>
        </authorList>
    </citation>
    <scope>NUCLEOTIDE SEQUENCE [LARGE SCALE GENOMIC DNA]</scope>
    <source>
        <strain evidence="1 2">PM05-2</strain>
    </source>
</reference>
<organism evidence="1 2">
    <name type="scientific">Actinomadura parmotrematis</name>
    <dbReference type="NCBI Taxonomy" id="2864039"/>
    <lineage>
        <taxon>Bacteria</taxon>
        <taxon>Bacillati</taxon>
        <taxon>Actinomycetota</taxon>
        <taxon>Actinomycetes</taxon>
        <taxon>Streptosporangiales</taxon>
        <taxon>Thermomonosporaceae</taxon>
        <taxon>Actinomadura</taxon>
    </lineage>
</organism>
<evidence type="ECO:0000313" key="1">
    <source>
        <dbReference type="EMBL" id="MBW8482449.1"/>
    </source>
</evidence>
<proteinExistence type="predicted"/>
<dbReference type="EMBL" id="JAIBOA010000004">
    <property type="protein sequence ID" value="MBW8482449.1"/>
    <property type="molecule type" value="Genomic_DNA"/>
</dbReference>
<keyword evidence="2" id="KW-1185">Reference proteome</keyword>
<sequence>MILRRSVLDGRATGTATVLGNECGVVLWGLAAAFGLSTLRPVSRS</sequence>
<dbReference type="Proteomes" id="UP000774570">
    <property type="component" value="Unassembled WGS sequence"/>
</dbReference>
<dbReference type="RefSeq" id="WP_220164974.1">
    <property type="nucleotide sequence ID" value="NZ_JAIBOA010000004.1"/>
</dbReference>
<protein>
    <submittedName>
        <fullName evidence="1">Uncharacterized protein</fullName>
    </submittedName>
</protein>
<comment type="caution">
    <text evidence="1">The sequence shown here is derived from an EMBL/GenBank/DDBJ whole genome shotgun (WGS) entry which is preliminary data.</text>
</comment>
<evidence type="ECO:0000313" key="2">
    <source>
        <dbReference type="Proteomes" id="UP000774570"/>
    </source>
</evidence>
<name>A0ABS7FPZ1_9ACTN</name>
<accession>A0ABS7FPZ1</accession>
<gene>
    <name evidence="1" type="ORF">K1Y72_08750</name>
</gene>